<reference evidence="2" key="1">
    <citation type="submission" date="2020-12" db="EMBL/GenBank/DDBJ databases">
        <title>Vagococcus allomyrinae sp. nov. and Enterococcus lavae sp. nov., isolated from the larvae of Allomyrina dichotoma.</title>
        <authorList>
            <person name="Lee S.D."/>
        </authorList>
    </citation>
    <scope>NUCLEOTIDE SEQUENCE</scope>
    <source>
        <strain evidence="2">BWB3-3</strain>
    </source>
</reference>
<evidence type="ECO:0000313" key="3">
    <source>
        <dbReference type="Proteomes" id="UP000674938"/>
    </source>
</evidence>
<dbReference type="RefSeq" id="WP_209529541.1">
    <property type="nucleotide sequence ID" value="NZ_JAEEGA010000010.1"/>
</dbReference>
<organism evidence="2 3">
    <name type="scientific">Vagococcus allomyrinae</name>
    <dbReference type="NCBI Taxonomy" id="2794353"/>
    <lineage>
        <taxon>Bacteria</taxon>
        <taxon>Bacillati</taxon>
        <taxon>Bacillota</taxon>
        <taxon>Bacilli</taxon>
        <taxon>Lactobacillales</taxon>
        <taxon>Enterococcaceae</taxon>
        <taxon>Vagococcus</taxon>
    </lineage>
</organism>
<name>A0A940P7A8_9ENTE</name>
<proteinExistence type="predicted"/>
<dbReference type="AlphaFoldDB" id="A0A940P7A8"/>
<comment type="caution">
    <text evidence="2">The sequence shown here is derived from an EMBL/GenBank/DDBJ whole genome shotgun (WGS) entry which is preliminary data.</text>
</comment>
<dbReference type="Proteomes" id="UP000674938">
    <property type="component" value="Unassembled WGS sequence"/>
</dbReference>
<gene>
    <name evidence="2" type="ORF">I6N95_15350</name>
</gene>
<feature type="region of interest" description="Disordered" evidence="1">
    <location>
        <begin position="1"/>
        <end position="22"/>
    </location>
</feature>
<accession>A0A940P7A8</accession>
<sequence>MKLFDKLFGGKKNSPKERNEIDNEELKELLANTALAQLENGKDYDSLLGTTVDFGYLFDITDHGIEALFKITTDKGIFYFAAQKQSVLRLNFTEDLFRSTTERFLELHPK</sequence>
<evidence type="ECO:0000256" key="1">
    <source>
        <dbReference type="SAM" id="MobiDB-lite"/>
    </source>
</evidence>
<dbReference type="EMBL" id="JAEEGA010000010">
    <property type="protein sequence ID" value="MBP1042395.1"/>
    <property type="molecule type" value="Genomic_DNA"/>
</dbReference>
<protein>
    <submittedName>
        <fullName evidence="2">Uncharacterized protein</fullName>
    </submittedName>
</protein>
<evidence type="ECO:0000313" key="2">
    <source>
        <dbReference type="EMBL" id="MBP1042395.1"/>
    </source>
</evidence>
<keyword evidence="3" id="KW-1185">Reference proteome</keyword>